<dbReference type="InterPro" id="IPR000792">
    <property type="entry name" value="Tscrpt_reg_LuxR_C"/>
</dbReference>
<dbReference type="Gene3D" id="3.40.50.2300">
    <property type="match status" value="1"/>
</dbReference>
<protein>
    <recommendedName>
        <fullName evidence="5">Response regulatory domain-containing protein</fullName>
    </recommendedName>
</protein>
<dbReference type="InterPro" id="IPR051015">
    <property type="entry name" value="EvgA-like"/>
</dbReference>
<feature type="domain" description="Response regulatory" evidence="3">
    <location>
        <begin position="5"/>
        <end position="121"/>
    </location>
</feature>
<sequence>LKKINLIVLDTSPIIQTGFKTLFKNSSKFKLIQAYDSVYDFKEFIKSNNIDIVITEMELIDGNAFDILKSIKLINREIPVLIFTNKSEKIHAIKILKSGAIGYLSKKSKKREIKETLEKIAHKNFNFFETNSFTRLKNNFNEDYNKIKMDSLSKREVQVLKLFIKGKRNIDISNKLKINQKTVNTYQVRIMKKLEVKSKVELFMMGN</sequence>
<name>A0A381Q4B5_9ZZZZ</name>
<evidence type="ECO:0000259" key="3">
    <source>
        <dbReference type="PROSITE" id="PS50110"/>
    </source>
</evidence>
<dbReference type="PANTHER" id="PTHR45566:SF1">
    <property type="entry name" value="HTH-TYPE TRANSCRIPTIONAL REGULATOR YHJB-RELATED"/>
    <property type="match status" value="1"/>
</dbReference>
<dbReference type="EMBL" id="UINC01001170">
    <property type="protein sequence ID" value="SUZ73169.1"/>
    <property type="molecule type" value="Genomic_DNA"/>
</dbReference>
<dbReference type="GO" id="GO:0003677">
    <property type="term" value="F:DNA binding"/>
    <property type="evidence" value="ECO:0007669"/>
    <property type="project" value="UniProtKB-KW"/>
</dbReference>
<feature type="domain" description="HTH luxR-type" evidence="2">
    <location>
        <begin position="145"/>
        <end position="207"/>
    </location>
</feature>
<dbReference type="CDD" id="cd06170">
    <property type="entry name" value="LuxR_C_like"/>
    <property type="match status" value="1"/>
</dbReference>
<dbReference type="GO" id="GO:0006355">
    <property type="term" value="P:regulation of DNA-templated transcription"/>
    <property type="evidence" value="ECO:0007669"/>
    <property type="project" value="InterPro"/>
</dbReference>
<evidence type="ECO:0008006" key="5">
    <source>
        <dbReference type="Google" id="ProtNLM"/>
    </source>
</evidence>
<keyword evidence="1" id="KW-0238">DNA-binding</keyword>
<evidence type="ECO:0000313" key="4">
    <source>
        <dbReference type="EMBL" id="SUZ73169.1"/>
    </source>
</evidence>
<dbReference type="PROSITE" id="PS50043">
    <property type="entry name" value="HTH_LUXR_2"/>
    <property type="match status" value="1"/>
</dbReference>
<dbReference type="InterPro" id="IPR011006">
    <property type="entry name" value="CheY-like_superfamily"/>
</dbReference>
<dbReference type="Pfam" id="PF00196">
    <property type="entry name" value="GerE"/>
    <property type="match status" value="1"/>
</dbReference>
<dbReference type="SMART" id="SM00421">
    <property type="entry name" value="HTH_LUXR"/>
    <property type="match status" value="1"/>
</dbReference>
<proteinExistence type="predicted"/>
<feature type="non-terminal residue" evidence="4">
    <location>
        <position position="1"/>
    </location>
</feature>
<organism evidence="4">
    <name type="scientific">marine metagenome</name>
    <dbReference type="NCBI Taxonomy" id="408172"/>
    <lineage>
        <taxon>unclassified sequences</taxon>
        <taxon>metagenomes</taxon>
        <taxon>ecological metagenomes</taxon>
    </lineage>
</organism>
<dbReference type="PROSITE" id="PS50110">
    <property type="entry name" value="RESPONSE_REGULATORY"/>
    <property type="match status" value="1"/>
</dbReference>
<dbReference type="PRINTS" id="PR00038">
    <property type="entry name" value="HTHLUXR"/>
</dbReference>
<evidence type="ECO:0000256" key="1">
    <source>
        <dbReference type="ARBA" id="ARBA00023125"/>
    </source>
</evidence>
<dbReference type="SUPFAM" id="SSF52172">
    <property type="entry name" value="CheY-like"/>
    <property type="match status" value="1"/>
</dbReference>
<dbReference type="InterPro" id="IPR001789">
    <property type="entry name" value="Sig_transdc_resp-reg_receiver"/>
</dbReference>
<reference evidence="4" key="1">
    <citation type="submission" date="2018-05" db="EMBL/GenBank/DDBJ databases">
        <authorList>
            <person name="Lanie J.A."/>
            <person name="Ng W.-L."/>
            <person name="Kazmierczak K.M."/>
            <person name="Andrzejewski T.M."/>
            <person name="Davidsen T.M."/>
            <person name="Wayne K.J."/>
            <person name="Tettelin H."/>
            <person name="Glass J.I."/>
            <person name="Rusch D."/>
            <person name="Podicherti R."/>
            <person name="Tsui H.-C.T."/>
            <person name="Winkler M.E."/>
        </authorList>
    </citation>
    <scope>NUCLEOTIDE SEQUENCE</scope>
</reference>
<dbReference type="CDD" id="cd00156">
    <property type="entry name" value="REC"/>
    <property type="match status" value="1"/>
</dbReference>
<dbReference type="AlphaFoldDB" id="A0A381Q4B5"/>
<accession>A0A381Q4B5</accession>
<dbReference type="PANTHER" id="PTHR45566">
    <property type="entry name" value="HTH-TYPE TRANSCRIPTIONAL REGULATOR YHJB-RELATED"/>
    <property type="match status" value="1"/>
</dbReference>
<gene>
    <name evidence="4" type="ORF">METZ01_LOCUS26023</name>
</gene>
<dbReference type="InterPro" id="IPR036388">
    <property type="entry name" value="WH-like_DNA-bd_sf"/>
</dbReference>
<feature type="non-terminal residue" evidence="4">
    <location>
        <position position="207"/>
    </location>
</feature>
<dbReference type="Pfam" id="PF00072">
    <property type="entry name" value="Response_reg"/>
    <property type="match status" value="1"/>
</dbReference>
<dbReference type="SMART" id="SM00448">
    <property type="entry name" value="REC"/>
    <property type="match status" value="1"/>
</dbReference>
<evidence type="ECO:0000259" key="2">
    <source>
        <dbReference type="PROSITE" id="PS50043"/>
    </source>
</evidence>
<dbReference type="PROSITE" id="PS00622">
    <property type="entry name" value="HTH_LUXR_1"/>
    <property type="match status" value="1"/>
</dbReference>
<dbReference type="InterPro" id="IPR016032">
    <property type="entry name" value="Sig_transdc_resp-reg_C-effctor"/>
</dbReference>
<dbReference type="GO" id="GO:0000160">
    <property type="term" value="P:phosphorelay signal transduction system"/>
    <property type="evidence" value="ECO:0007669"/>
    <property type="project" value="InterPro"/>
</dbReference>
<dbReference type="SUPFAM" id="SSF46894">
    <property type="entry name" value="C-terminal effector domain of the bipartite response regulators"/>
    <property type="match status" value="1"/>
</dbReference>
<dbReference type="Gene3D" id="1.10.10.10">
    <property type="entry name" value="Winged helix-like DNA-binding domain superfamily/Winged helix DNA-binding domain"/>
    <property type="match status" value="1"/>
</dbReference>